<reference evidence="2" key="1">
    <citation type="journal article" date="2019" name="Int. J. Syst. Evol. Microbiol.">
        <title>The Global Catalogue of Microorganisms (GCM) 10K type strain sequencing project: providing services to taxonomists for standard genome sequencing and annotation.</title>
        <authorList>
            <consortium name="The Broad Institute Genomics Platform"/>
            <consortium name="The Broad Institute Genome Sequencing Center for Infectious Disease"/>
            <person name="Wu L."/>
            <person name="Ma J."/>
        </authorList>
    </citation>
    <scope>NUCLEOTIDE SEQUENCE [LARGE SCALE GENOMIC DNA]</scope>
    <source>
        <strain evidence="2">CGMCC 1.14966</strain>
    </source>
</reference>
<accession>A0ABQ2AGS8</accession>
<comment type="caution">
    <text evidence="1">The sequence shown here is derived from an EMBL/GenBank/DDBJ whole genome shotgun (WGS) entry which is preliminary data.</text>
</comment>
<evidence type="ECO:0000313" key="2">
    <source>
        <dbReference type="Proteomes" id="UP000637774"/>
    </source>
</evidence>
<keyword evidence="2" id="KW-1185">Reference proteome</keyword>
<dbReference type="Proteomes" id="UP000637774">
    <property type="component" value="Unassembled WGS sequence"/>
</dbReference>
<protein>
    <submittedName>
        <fullName evidence="1">Uncharacterized protein</fullName>
    </submittedName>
</protein>
<organism evidence="1 2">
    <name type="scientific">Hymenobacter frigidus</name>
    <dbReference type="NCBI Taxonomy" id="1524095"/>
    <lineage>
        <taxon>Bacteria</taxon>
        <taxon>Pseudomonadati</taxon>
        <taxon>Bacteroidota</taxon>
        <taxon>Cytophagia</taxon>
        <taxon>Cytophagales</taxon>
        <taxon>Hymenobacteraceae</taxon>
        <taxon>Hymenobacter</taxon>
    </lineage>
</organism>
<proteinExistence type="predicted"/>
<gene>
    <name evidence="1" type="ORF">GCM10011495_35820</name>
</gene>
<dbReference type="EMBL" id="BMGY01000051">
    <property type="protein sequence ID" value="GGH90288.1"/>
    <property type="molecule type" value="Genomic_DNA"/>
</dbReference>
<sequence>MLGRCYTNRGIRRLLFGPWLLQPPLSNAKNRVSGRRWAGKRLTALPPTRVVQLAGSPAKQGRRGFCNGQDRLREPEHRLREVASICIPAE</sequence>
<evidence type="ECO:0000313" key="1">
    <source>
        <dbReference type="EMBL" id="GGH90288.1"/>
    </source>
</evidence>
<name>A0ABQ2AGS8_9BACT</name>